<gene>
    <name evidence="1" type="ORF">SELO1098_LOCUS24999</name>
</gene>
<name>A0A7S3HIR5_9STRA</name>
<dbReference type="EMBL" id="HBIC01049150">
    <property type="protein sequence ID" value="CAE0296147.1"/>
    <property type="molecule type" value="Transcribed_RNA"/>
</dbReference>
<reference evidence="1" key="1">
    <citation type="submission" date="2021-01" db="EMBL/GenBank/DDBJ databases">
        <authorList>
            <person name="Corre E."/>
            <person name="Pelletier E."/>
            <person name="Niang G."/>
            <person name="Scheremetjew M."/>
            <person name="Finn R."/>
            <person name="Kale V."/>
            <person name="Holt S."/>
            <person name="Cochrane G."/>
            <person name="Meng A."/>
            <person name="Brown T."/>
            <person name="Cohen L."/>
        </authorList>
    </citation>
    <scope>NUCLEOTIDE SEQUENCE</scope>
    <source>
        <strain evidence="1">CCAP 955/1</strain>
    </source>
</reference>
<protein>
    <recommendedName>
        <fullName evidence="2">PDZ domain-containing protein</fullName>
    </recommendedName>
</protein>
<proteinExistence type="predicted"/>
<organism evidence="1">
    <name type="scientific">Spumella elongata</name>
    <dbReference type="NCBI Taxonomy" id="89044"/>
    <lineage>
        <taxon>Eukaryota</taxon>
        <taxon>Sar</taxon>
        <taxon>Stramenopiles</taxon>
        <taxon>Ochrophyta</taxon>
        <taxon>Chrysophyceae</taxon>
        <taxon>Chromulinales</taxon>
        <taxon>Chromulinaceae</taxon>
        <taxon>Spumella</taxon>
    </lineage>
</organism>
<evidence type="ECO:0000313" key="1">
    <source>
        <dbReference type="EMBL" id="CAE0296147.1"/>
    </source>
</evidence>
<dbReference type="AlphaFoldDB" id="A0A7S3HIR5"/>
<evidence type="ECO:0008006" key="2">
    <source>
        <dbReference type="Google" id="ProtNLM"/>
    </source>
</evidence>
<sequence length="157" mass="16942">MGAMGCKCSCEEEKAEDSMLAAPRTSDDQVLALREGAGAAGANQDFKQSVAAARQKQKATPSRTFQYAISKVGNDEKLGFDVRHIHGKLEVVQVFAGGAIERTNKDAEGRTPKGEQLLTGDIIERVNGNEGDDNQMVEECRVKRDLAFRVTRVAAAS</sequence>
<accession>A0A7S3HIR5</accession>